<accession>A0A9N8VGY9</accession>
<comment type="caution">
    <text evidence="2">The sequence shown here is derived from an EMBL/GenBank/DDBJ whole genome shotgun (WGS) entry which is preliminary data.</text>
</comment>
<reference evidence="2" key="1">
    <citation type="submission" date="2021-06" db="EMBL/GenBank/DDBJ databases">
        <authorList>
            <person name="Kallberg Y."/>
            <person name="Tangrot J."/>
            <person name="Rosling A."/>
        </authorList>
    </citation>
    <scope>NUCLEOTIDE SEQUENCE</scope>
    <source>
        <strain evidence="2">AZ414A</strain>
    </source>
</reference>
<protein>
    <submittedName>
        <fullName evidence="2">9944_t:CDS:1</fullName>
    </submittedName>
</protein>
<evidence type="ECO:0000256" key="1">
    <source>
        <dbReference type="SAM" id="MobiDB-lite"/>
    </source>
</evidence>
<dbReference type="Proteomes" id="UP000789706">
    <property type="component" value="Unassembled WGS sequence"/>
</dbReference>
<proteinExistence type="predicted"/>
<dbReference type="OrthoDB" id="10370415at2759"/>
<evidence type="ECO:0000313" key="3">
    <source>
        <dbReference type="Proteomes" id="UP000789706"/>
    </source>
</evidence>
<feature type="region of interest" description="Disordered" evidence="1">
    <location>
        <begin position="187"/>
        <end position="214"/>
    </location>
</feature>
<keyword evidence="3" id="KW-1185">Reference proteome</keyword>
<organism evidence="2 3">
    <name type="scientific">Diversispora eburnea</name>
    <dbReference type="NCBI Taxonomy" id="1213867"/>
    <lineage>
        <taxon>Eukaryota</taxon>
        <taxon>Fungi</taxon>
        <taxon>Fungi incertae sedis</taxon>
        <taxon>Mucoromycota</taxon>
        <taxon>Glomeromycotina</taxon>
        <taxon>Glomeromycetes</taxon>
        <taxon>Diversisporales</taxon>
        <taxon>Diversisporaceae</taxon>
        <taxon>Diversispora</taxon>
    </lineage>
</organism>
<name>A0A9N8VGY9_9GLOM</name>
<evidence type="ECO:0000313" key="2">
    <source>
        <dbReference type="EMBL" id="CAG8447926.1"/>
    </source>
</evidence>
<dbReference type="AlphaFoldDB" id="A0A9N8VGY9"/>
<sequence length="214" mass="24822">MTANNVHQKGVDETARLLGGNFDDNDNKSLHDNTYYHSQPLPTSTISFLPLPLPQQPKEFVAFLLLNTEFPSYHEEIKWQEDATRINSIAYFIYQKQYIDYLEQQKIKITTNIQETIKTEWEKESKSAKDSYFAFSSECEILYLKAKNERKSVQLQALQEDRQLQTACPTSSSPQFNSIIDNFFPPMSSIQPRPPPRNHYDDDTLPEDMGPSLF</sequence>
<dbReference type="EMBL" id="CAJVPK010000096">
    <property type="protein sequence ID" value="CAG8447926.1"/>
    <property type="molecule type" value="Genomic_DNA"/>
</dbReference>
<gene>
    <name evidence="2" type="ORF">DEBURN_LOCUS1924</name>
</gene>